<evidence type="ECO:0000256" key="3">
    <source>
        <dbReference type="ARBA" id="ARBA00022840"/>
    </source>
</evidence>
<dbReference type="Pfam" id="PF00005">
    <property type="entry name" value="ABC_tran"/>
    <property type="match status" value="1"/>
</dbReference>
<comment type="caution">
    <text evidence="5">The sequence shown here is derived from an EMBL/GenBank/DDBJ whole genome shotgun (WGS) entry which is preliminary data.</text>
</comment>
<evidence type="ECO:0000256" key="1">
    <source>
        <dbReference type="ARBA" id="ARBA00022448"/>
    </source>
</evidence>
<evidence type="ECO:0000313" key="5">
    <source>
        <dbReference type="EMBL" id="HIY20696.1"/>
    </source>
</evidence>
<dbReference type="AlphaFoldDB" id="A0A9D1YA93"/>
<keyword evidence="3 5" id="KW-0067">ATP-binding</keyword>
<dbReference type="SUPFAM" id="SSF52540">
    <property type="entry name" value="P-loop containing nucleoside triphosphate hydrolases"/>
    <property type="match status" value="1"/>
</dbReference>
<dbReference type="Proteomes" id="UP000823868">
    <property type="component" value="Unassembled WGS sequence"/>
</dbReference>
<reference evidence="5" key="1">
    <citation type="journal article" date="2021" name="PeerJ">
        <title>Extensive microbial diversity within the chicken gut microbiome revealed by metagenomics and culture.</title>
        <authorList>
            <person name="Gilroy R."/>
            <person name="Ravi A."/>
            <person name="Getino M."/>
            <person name="Pursley I."/>
            <person name="Horton D.L."/>
            <person name="Alikhan N.F."/>
            <person name="Baker D."/>
            <person name="Gharbi K."/>
            <person name="Hall N."/>
            <person name="Watson M."/>
            <person name="Adriaenssens E.M."/>
            <person name="Foster-Nyarko E."/>
            <person name="Jarju S."/>
            <person name="Secka A."/>
            <person name="Antonio M."/>
            <person name="Oren A."/>
            <person name="Chaudhuri R.R."/>
            <person name="La Ragione R."/>
            <person name="Hildebrand F."/>
            <person name="Pallen M.J."/>
        </authorList>
    </citation>
    <scope>NUCLEOTIDE SEQUENCE</scope>
    <source>
        <strain evidence="5">ChiBcec16_6824</strain>
    </source>
</reference>
<dbReference type="InterPro" id="IPR027417">
    <property type="entry name" value="P-loop_NTPase"/>
</dbReference>
<feature type="domain" description="ABC transporter" evidence="4">
    <location>
        <begin position="3"/>
        <end position="237"/>
    </location>
</feature>
<keyword evidence="2" id="KW-0547">Nucleotide-binding</keyword>
<protein>
    <submittedName>
        <fullName evidence="5">ABC transporter ATP-binding protein</fullName>
    </submittedName>
</protein>
<dbReference type="PROSITE" id="PS00211">
    <property type="entry name" value="ABC_TRANSPORTER_1"/>
    <property type="match status" value="1"/>
</dbReference>
<accession>A0A9D1YA93</accession>
<dbReference type="InterPro" id="IPR017871">
    <property type="entry name" value="ABC_transporter-like_CS"/>
</dbReference>
<evidence type="ECO:0000256" key="2">
    <source>
        <dbReference type="ARBA" id="ARBA00022741"/>
    </source>
</evidence>
<dbReference type="SMART" id="SM00382">
    <property type="entry name" value="AAA"/>
    <property type="match status" value="1"/>
</dbReference>
<dbReference type="InterPro" id="IPR050166">
    <property type="entry name" value="ABC_transporter_ATP-bind"/>
</dbReference>
<sequence length="313" mass="35393">MSISVQGITKSFANKGNKKEKKLVLKDISFEVHDGEFVSLVGPSGCGKTTTLTIIAGFQKADAGQVLVDGQPVSKPGPDRAFVFQNYALLPWLKVGDNIMYPMKKQGIPKAERERRLKELLSIAQMESSANSYIYELSGGMKQRVAILRGLACDPKILLMDEPLGAVDFQMRKLLQIQMEAMLQQRKVTTMMVTHDVDEAIYFSDRVVVMSRDHGRIMADVKIDLPRPRDRTSEQYHAYMDQLTEILKRALNGEVFNDEDKDLMKFIENVETGVDLTEGRTILGEDKPTSAPKKERKNFLRNIHQCHDKNCKL</sequence>
<dbReference type="EMBL" id="DXDX01000043">
    <property type="protein sequence ID" value="HIY20696.1"/>
    <property type="molecule type" value="Genomic_DNA"/>
</dbReference>
<name>A0A9D1YA93_9FIRM</name>
<reference evidence="5" key="2">
    <citation type="submission" date="2021-04" db="EMBL/GenBank/DDBJ databases">
        <authorList>
            <person name="Gilroy R."/>
        </authorList>
    </citation>
    <scope>NUCLEOTIDE SEQUENCE</scope>
    <source>
        <strain evidence="5">ChiBcec16_6824</strain>
    </source>
</reference>
<gene>
    <name evidence="5" type="ORF">H9841_02185</name>
</gene>
<evidence type="ECO:0000313" key="6">
    <source>
        <dbReference type="Proteomes" id="UP000823868"/>
    </source>
</evidence>
<evidence type="ECO:0000259" key="4">
    <source>
        <dbReference type="PROSITE" id="PS50893"/>
    </source>
</evidence>
<dbReference type="Gene3D" id="3.40.50.300">
    <property type="entry name" value="P-loop containing nucleotide triphosphate hydrolases"/>
    <property type="match status" value="1"/>
</dbReference>
<dbReference type="GO" id="GO:0016887">
    <property type="term" value="F:ATP hydrolysis activity"/>
    <property type="evidence" value="ECO:0007669"/>
    <property type="project" value="InterPro"/>
</dbReference>
<dbReference type="PROSITE" id="PS50893">
    <property type="entry name" value="ABC_TRANSPORTER_2"/>
    <property type="match status" value="1"/>
</dbReference>
<dbReference type="InterPro" id="IPR003439">
    <property type="entry name" value="ABC_transporter-like_ATP-bd"/>
</dbReference>
<dbReference type="PANTHER" id="PTHR42788:SF13">
    <property type="entry name" value="ALIPHATIC SULFONATES IMPORT ATP-BINDING PROTEIN SSUB"/>
    <property type="match status" value="1"/>
</dbReference>
<dbReference type="GO" id="GO:0005524">
    <property type="term" value="F:ATP binding"/>
    <property type="evidence" value="ECO:0007669"/>
    <property type="project" value="UniProtKB-KW"/>
</dbReference>
<proteinExistence type="predicted"/>
<organism evidence="5 6">
    <name type="scientific">Candidatus Flavonifractor merdigallinarum</name>
    <dbReference type="NCBI Taxonomy" id="2838589"/>
    <lineage>
        <taxon>Bacteria</taxon>
        <taxon>Bacillati</taxon>
        <taxon>Bacillota</taxon>
        <taxon>Clostridia</taxon>
        <taxon>Eubacteriales</taxon>
        <taxon>Oscillospiraceae</taxon>
        <taxon>Flavonifractor</taxon>
    </lineage>
</organism>
<dbReference type="PANTHER" id="PTHR42788">
    <property type="entry name" value="TAURINE IMPORT ATP-BINDING PROTEIN-RELATED"/>
    <property type="match status" value="1"/>
</dbReference>
<dbReference type="CDD" id="cd03293">
    <property type="entry name" value="ABC_NrtD_SsuB_transporters"/>
    <property type="match status" value="1"/>
</dbReference>
<dbReference type="InterPro" id="IPR003593">
    <property type="entry name" value="AAA+_ATPase"/>
</dbReference>
<keyword evidence="1" id="KW-0813">Transport</keyword>
<dbReference type="NCBIfam" id="NF040729">
    <property type="entry name" value="ABC_ATP_SaoA"/>
    <property type="match status" value="1"/>
</dbReference>